<dbReference type="Proteomes" id="UP000004457">
    <property type="component" value="Unassembled WGS sequence"/>
</dbReference>
<reference evidence="1 2" key="1">
    <citation type="submission" date="2009-01" db="EMBL/GenBank/DDBJ databases">
        <authorList>
            <person name="Fulton L."/>
            <person name="Clifton S."/>
            <person name="Chinwalla A.T."/>
            <person name="Mitreva M."/>
            <person name="Sodergren E."/>
            <person name="Weinstock G."/>
            <person name="Clifton S."/>
            <person name="Dooling D.J."/>
            <person name="Fulton B."/>
            <person name="Minx P."/>
            <person name="Pepin K.H."/>
            <person name="Johnson M."/>
            <person name="Bhonagiri V."/>
            <person name="Nash W.E."/>
            <person name="Mardis E.R."/>
            <person name="Wilson R.K."/>
        </authorList>
    </citation>
    <scope>NUCLEOTIDE SEQUENCE [LARGE SCALE GENOMIC DNA]</scope>
    <source>
        <strain evidence="1 2">NRL30031/H210</strain>
    </source>
</reference>
<dbReference type="AlphaFoldDB" id="C0EN97"/>
<sequence length="47" mass="5221">MYPPAKTLKIARVGMLNYALAQLLSRTTCKISCGYKSREAMMLLKVG</sequence>
<name>C0EN97_NEIFL</name>
<keyword evidence="2" id="KW-1185">Reference proteome</keyword>
<protein>
    <submittedName>
        <fullName evidence="1">Uncharacterized protein</fullName>
    </submittedName>
</protein>
<dbReference type="EMBL" id="ACEN01000066">
    <property type="protein sequence ID" value="EEG33502.1"/>
    <property type="molecule type" value="Genomic_DNA"/>
</dbReference>
<proteinExistence type="predicted"/>
<evidence type="ECO:0000313" key="2">
    <source>
        <dbReference type="Proteomes" id="UP000004457"/>
    </source>
</evidence>
<accession>C0EN97</accession>
<comment type="caution">
    <text evidence="1">The sequence shown here is derived from an EMBL/GenBank/DDBJ whole genome shotgun (WGS) entry which is preliminary data.</text>
</comment>
<evidence type="ECO:0000313" key="1">
    <source>
        <dbReference type="EMBL" id="EEG33502.1"/>
    </source>
</evidence>
<gene>
    <name evidence="1" type="ORF">NEIFLAOT_01431</name>
</gene>
<organism evidence="1 2">
    <name type="scientific">Neisseria flavescens NRL30031/H210</name>
    <dbReference type="NCBI Taxonomy" id="546264"/>
    <lineage>
        <taxon>Bacteria</taxon>
        <taxon>Pseudomonadati</taxon>
        <taxon>Pseudomonadota</taxon>
        <taxon>Betaproteobacteria</taxon>
        <taxon>Neisseriales</taxon>
        <taxon>Neisseriaceae</taxon>
        <taxon>Neisseria</taxon>
    </lineage>
</organism>